<evidence type="ECO:0000313" key="3">
    <source>
        <dbReference type="EMBL" id="AZT12616.1"/>
    </source>
</evidence>
<sequence>MFMLSGCVALRHSFRKRFPVRRRKIRLQKRVKHGRNDDVPDGASFIRQGRISRLRRHPAQQVLLYH</sequence>
<proteinExistence type="predicted"/>
<gene>
    <name evidence="4" type="ORF">ELZ69_14505</name>
    <name evidence="3" type="ORF">ELZ75_14185</name>
    <name evidence="1" type="ORF">ELZ95_14175</name>
    <name evidence="2" type="ORF">ELZ96_14185</name>
</gene>
<dbReference type="EMBL" id="CP034706">
    <property type="protein sequence ID" value="AZS96012.1"/>
    <property type="molecule type" value="Genomic_DNA"/>
</dbReference>
<dbReference type="EMBL" id="CP034718">
    <property type="protein sequence ID" value="AZT12616.1"/>
    <property type="molecule type" value="Genomic_DNA"/>
</dbReference>
<evidence type="ECO:0000313" key="2">
    <source>
        <dbReference type="EMBL" id="AZT04275.1"/>
    </source>
</evidence>
<dbReference type="AlphaFoldDB" id="A0A3Q9L794"/>
<evidence type="ECO:0000313" key="4">
    <source>
        <dbReference type="EMBL" id="AZT29507.1"/>
    </source>
</evidence>
<dbReference type="EMBL" id="CP034705">
    <property type="protein sequence ID" value="AZT04275.1"/>
    <property type="molecule type" value="Genomic_DNA"/>
</dbReference>
<accession>A0A3Q9L794</accession>
<protein>
    <submittedName>
        <fullName evidence="2">Uncharacterized protein</fullName>
    </submittedName>
</protein>
<reference evidence="2" key="1">
    <citation type="submission" date="2018-12" db="EMBL/GenBank/DDBJ databases">
        <title>Complete genome sequences of twenty non-typhoidal Salmonella isolates from Rwanda.</title>
        <authorList>
            <person name="Byukusenge M."/>
            <person name="Li L."/>
            <person name="Subhashinie K."/>
            <person name="Nzayirambaho M."/>
            <person name="Kuchipudi S.V."/>
            <person name="Jayarao B.M."/>
        </authorList>
    </citation>
    <scope>NUCLEOTIDE SEQUENCE</scope>
    <source>
        <strain evidence="4">RSE02</strain>
        <strain evidence="3">RSE08</strain>
        <strain evidence="1">RSE28</strain>
        <strain evidence="2">RSE29</strain>
    </source>
</reference>
<name>A0A3Q9L794_SALET</name>
<dbReference type="EMBL" id="CP034722">
    <property type="protein sequence ID" value="AZT29507.1"/>
    <property type="molecule type" value="Genomic_DNA"/>
</dbReference>
<organism evidence="2">
    <name type="scientific">Salmonella enterica subsp. enterica serovar Moero</name>
    <dbReference type="NCBI Taxonomy" id="2500154"/>
    <lineage>
        <taxon>Bacteria</taxon>
        <taxon>Pseudomonadati</taxon>
        <taxon>Pseudomonadota</taxon>
        <taxon>Gammaproteobacteria</taxon>
        <taxon>Enterobacterales</taxon>
        <taxon>Enterobacteriaceae</taxon>
        <taxon>Salmonella</taxon>
    </lineage>
</organism>
<evidence type="ECO:0000313" key="1">
    <source>
        <dbReference type="EMBL" id="AZS96012.1"/>
    </source>
</evidence>